<evidence type="ECO:0000313" key="1">
    <source>
        <dbReference type="EMBL" id="MFC6761959.1"/>
    </source>
</evidence>
<dbReference type="InterPro" id="IPR036691">
    <property type="entry name" value="Endo/exonu/phosph_ase_sf"/>
</dbReference>
<dbReference type="SUPFAM" id="SSF56219">
    <property type="entry name" value="DNase I-like"/>
    <property type="match status" value="1"/>
</dbReference>
<reference evidence="2" key="1">
    <citation type="journal article" date="2019" name="Int. J. Syst. Evol. Microbiol.">
        <title>The Global Catalogue of Microorganisms (GCM) 10K type strain sequencing project: providing services to taxonomists for standard genome sequencing and annotation.</title>
        <authorList>
            <consortium name="The Broad Institute Genomics Platform"/>
            <consortium name="The Broad Institute Genome Sequencing Center for Infectious Disease"/>
            <person name="Wu L."/>
            <person name="Ma J."/>
        </authorList>
    </citation>
    <scope>NUCLEOTIDE SEQUENCE [LARGE SCALE GENOMIC DNA]</scope>
    <source>
        <strain evidence="2">CCUG 66188</strain>
    </source>
</reference>
<sequence length="84" mass="9169">MIDNAGTGGLRIAATGKTPLAVLRHAGLTELVTSRGFEGTRNSQYKKPGRFADYLLINHAADVIRFDVIHEPEVSDHCPIILEI</sequence>
<gene>
    <name evidence="1" type="ORF">ACFQFQ_24610</name>
</gene>
<organism evidence="1 2">
    <name type="scientific">Sulfitobacter porphyrae</name>
    <dbReference type="NCBI Taxonomy" id="1246864"/>
    <lineage>
        <taxon>Bacteria</taxon>
        <taxon>Pseudomonadati</taxon>
        <taxon>Pseudomonadota</taxon>
        <taxon>Alphaproteobacteria</taxon>
        <taxon>Rhodobacterales</taxon>
        <taxon>Roseobacteraceae</taxon>
        <taxon>Sulfitobacter</taxon>
    </lineage>
</organism>
<dbReference type="EMBL" id="JBHSWG010000003">
    <property type="protein sequence ID" value="MFC6761959.1"/>
    <property type="molecule type" value="Genomic_DNA"/>
</dbReference>
<dbReference type="Gene3D" id="3.60.10.10">
    <property type="entry name" value="Endonuclease/exonuclease/phosphatase"/>
    <property type="match status" value="1"/>
</dbReference>
<protein>
    <recommendedName>
        <fullName evidence="3">Endonuclease/exonuclease/phosphatase domain-containing protein</fullName>
    </recommendedName>
</protein>
<evidence type="ECO:0008006" key="3">
    <source>
        <dbReference type="Google" id="ProtNLM"/>
    </source>
</evidence>
<name>A0ABW2B8D7_9RHOB</name>
<comment type="caution">
    <text evidence="1">The sequence shown here is derived from an EMBL/GenBank/DDBJ whole genome shotgun (WGS) entry which is preliminary data.</text>
</comment>
<evidence type="ECO:0000313" key="2">
    <source>
        <dbReference type="Proteomes" id="UP001596353"/>
    </source>
</evidence>
<dbReference type="Proteomes" id="UP001596353">
    <property type="component" value="Unassembled WGS sequence"/>
</dbReference>
<accession>A0ABW2B8D7</accession>
<proteinExistence type="predicted"/>
<keyword evidence="2" id="KW-1185">Reference proteome</keyword>